<reference evidence="1 2" key="1">
    <citation type="journal article" date="2022" name="Plant J.">
        <title>Chromosome-level genome of Camellia lanceoleosa provides a valuable resource for understanding genome evolution and self-incompatibility.</title>
        <authorList>
            <person name="Gong W."/>
            <person name="Xiao S."/>
            <person name="Wang L."/>
            <person name="Liao Z."/>
            <person name="Chang Y."/>
            <person name="Mo W."/>
            <person name="Hu G."/>
            <person name="Li W."/>
            <person name="Zhao G."/>
            <person name="Zhu H."/>
            <person name="Hu X."/>
            <person name="Ji K."/>
            <person name="Xiang X."/>
            <person name="Song Q."/>
            <person name="Yuan D."/>
            <person name="Jin S."/>
            <person name="Zhang L."/>
        </authorList>
    </citation>
    <scope>NUCLEOTIDE SEQUENCE [LARGE SCALE GENOMIC DNA]</scope>
    <source>
        <strain evidence="1">SQ_2022a</strain>
    </source>
</reference>
<dbReference type="EMBL" id="CM045760">
    <property type="protein sequence ID" value="KAI8025255.1"/>
    <property type="molecule type" value="Genomic_DNA"/>
</dbReference>
<sequence length="124" mass="14159">MVENLAAATNSDLTKVESKLYFGADPLYQFSNSDLHPDELISVNTTASGTRLKRRCHVQWPNMVVEVKQKREEEVRMRMEDVSMEMFKEVLKELNCERQGRNRWGAQSHSDDGIKALVEAADDG</sequence>
<dbReference type="Proteomes" id="UP001060215">
    <property type="component" value="Chromosome 3"/>
</dbReference>
<evidence type="ECO:0000313" key="2">
    <source>
        <dbReference type="Proteomes" id="UP001060215"/>
    </source>
</evidence>
<keyword evidence="2" id="KW-1185">Reference proteome</keyword>
<protein>
    <submittedName>
        <fullName evidence="1">Uncharacterized protein</fullName>
    </submittedName>
</protein>
<comment type="caution">
    <text evidence="1">The sequence shown here is derived from an EMBL/GenBank/DDBJ whole genome shotgun (WGS) entry which is preliminary data.</text>
</comment>
<gene>
    <name evidence="1" type="ORF">LOK49_LG02G02452</name>
</gene>
<accession>A0ACC0II93</accession>
<evidence type="ECO:0000313" key="1">
    <source>
        <dbReference type="EMBL" id="KAI8025255.1"/>
    </source>
</evidence>
<name>A0ACC0II93_9ERIC</name>
<organism evidence="1 2">
    <name type="scientific">Camellia lanceoleosa</name>
    <dbReference type="NCBI Taxonomy" id="1840588"/>
    <lineage>
        <taxon>Eukaryota</taxon>
        <taxon>Viridiplantae</taxon>
        <taxon>Streptophyta</taxon>
        <taxon>Embryophyta</taxon>
        <taxon>Tracheophyta</taxon>
        <taxon>Spermatophyta</taxon>
        <taxon>Magnoliopsida</taxon>
        <taxon>eudicotyledons</taxon>
        <taxon>Gunneridae</taxon>
        <taxon>Pentapetalae</taxon>
        <taxon>asterids</taxon>
        <taxon>Ericales</taxon>
        <taxon>Theaceae</taxon>
        <taxon>Camellia</taxon>
    </lineage>
</organism>
<proteinExistence type="predicted"/>